<organism evidence="4 5">
    <name type="scientific">Acaryochloris marina (strain MBIC 11017)</name>
    <dbReference type="NCBI Taxonomy" id="329726"/>
    <lineage>
        <taxon>Bacteria</taxon>
        <taxon>Bacillati</taxon>
        <taxon>Cyanobacteriota</taxon>
        <taxon>Cyanophyceae</taxon>
        <taxon>Acaryochloridales</taxon>
        <taxon>Acaryochloridaceae</taxon>
        <taxon>Acaryochloris</taxon>
    </lineage>
</organism>
<protein>
    <recommendedName>
        <fullName evidence="3">Core-binding (CB) domain-containing protein</fullName>
    </recommendedName>
</protein>
<evidence type="ECO:0000256" key="1">
    <source>
        <dbReference type="ARBA" id="ARBA00023125"/>
    </source>
</evidence>
<dbReference type="Pfam" id="PF02899">
    <property type="entry name" value="Phage_int_SAM_1"/>
    <property type="match status" value="1"/>
</dbReference>
<dbReference type="EMBL" id="CP000844">
    <property type="protein sequence ID" value="ABW33276.1"/>
    <property type="molecule type" value="Genomic_DNA"/>
</dbReference>
<accession>A8ZQJ0</accession>
<dbReference type="KEGG" id="amr:AM1_G0096"/>
<dbReference type="InterPro" id="IPR004107">
    <property type="entry name" value="Integrase_SAM-like_N"/>
</dbReference>
<keyword evidence="4" id="KW-0614">Plasmid</keyword>
<reference evidence="4 5" key="1">
    <citation type="journal article" date="2008" name="Proc. Natl. Acad. Sci. U.S.A.">
        <title>Niche adaptation and genome expansion in the chlorophyll d-producing cyanobacterium Acaryochloris marina.</title>
        <authorList>
            <person name="Swingley W.D."/>
            <person name="Chen M."/>
            <person name="Cheung P.C."/>
            <person name="Conrad A.L."/>
            <person name="Dejesa L.C."/>
            <person name="Hao J."/>
            <person name="Honchak B.M."/>
            <person name="Karbach L.E."/>
            <person name="Kurdoglu A."/>
            <person name="Lahiri S."/>
            <person name="Mastrian S.D."/>
            <person name="Miyashita H."/>
            <person name="Page L."/>
            <person name="Ramakrishna P."/>
            <person name="Satoh S."/>
            <person name="Sattley W.M."/>
            <person name="Shimada Y."/>
            <person name="Taylor H.L."/>
            <person name="Tomo T."/>
            <person name="Tsuchiya T."/>
            <person name="Wang Z.T."/>
            <person name="Raymond J."/>
            <person name="Mimuro M."/>
            <person name="Blankenship R.E."/>
            <person name="Touchman J.W."/>
        </authorList>
    </citation>
    <scope>NUCLEOTIDE SEQUENCE [LARGE SCALE GENOMIC DNA]</scope>
    <source>
        <strain evidence="5">MBIC 11017</strain>
        <plasmid evidence="5">Plasmid pREB7</plasmid>
    </source>
</reference>
<dbReference type="InterPro" id="IPR044068">
    <property type="entry name" value="CB"/>
</dbReference>
<dbReference type="RefSeq" id="WP_012168342.1">
    <property type="nucleotide sequence ID" value="NC_009932.1"/>
</dbReference>
<dbReference type="PROSITE" id="PS51900">
    <property type="entry name" value="CB"/>
    <property type="match status" value="1"/>
</dbReference>
<feature type="domain" description="Core-binding (CB)" evidence="3">
    <location>
        <begin position="35"/>
        <end position="121"/>
    </location>
</feature>
<proteinExistence type="predicted"/>
<geneLocation type="plasmid" evidence="4 5">
    <name>pREB7</name>
</geneLocation>
<evidence type="ECO:0000313" key="4">
    <source>
        <dbReference type="EMBL" id="ABW33276.1"/>
    </source>
</evidence>
<dbReference type="GO" id="GO:0015074">
    <property type="term" value="P:DNA integration"/>
    <property type="evidence" value="ECO:0007669"/>
    <property type="project" value="InterPro"/>
</dbReference>
<dbReference type="GO" id="GO:0003677">
    <property type="term" value="F:DNA binding"/>
    <property type="evidence" value="ECO:0007669"/>
    <property type="project" value="UniProtKB-UniRule"/>
</dbReference>
<dbReference type="HOGENOM" id="CLU_1870865_0_0_3"/>
<dbReference type="Proteomes" id="UP000000268">
    <property type="component" value="Plasmid pREB7"/>
</dbReference>
<keyword evidence="5" id="KW-1185">Reference proteome</keyword>
<name>A8ZQJ0_ACAM1</name>
<dbReference type="OrthoDB" id="572260at2"/>
<dbReference type="Gene3D" id="1.10.150.130">
    <property type="match status" value="1"/>
</dbReference>
<dbReference type="InterPro" id="IPR010998">
    <property type="entry name" value="Integrase_recombinase_N"/>
</dbReference>
<dbReference type="AlphaFoldDB" id="A8ZQJ0"/>
<keyword evidence="1 2" id="KW-0238">DNA-binding</keyword>
<gene>
    <name evidence="4" type="ordered locus">AM1_G0096</name>
</gene>
<evidence type="ECO:0000313" key="5">
    <source>
        <dbReference type="Proteomes" id="UP000000268"/>
    </source>
</evidence>
<sequence length="136" mass="15772">MAKVYTGKVVIPANQMNEYLEAMQAAEEARAPFRKSLEQLNRDFAGFLSQKYSKKTVRKHTNIVELFIHFICGYTDVEAIDEITKGMVNSHFRKWYKRKVWDSSTESDLRVALKKFFQFLATEKGITNEKVLAALK</sequence>
<evidence type="ECO:0000259" key="3">
    <source>
        <dbReference type="PROSITE" id="PS51900"/>
    </source>
</evidence>
<evidence type="ECO:0000256" key="2">
    <source>
        <dbReference type="PROSITE-ProRule" id="PRU01248"/>
    </source>
</evidence>
<dbReference type="eggNOG" id="ENOG5032J89">
    <property type="taxonomic scope" value="Bacteria"/>
</dbReference>